<feature type="active site" description="Nucleophile" evidence="9">
    <location>
        <position position="170"/>
    </location>
</feature>
<proteinExistence type="inferred from homology"/>
<dbReference type="PROSITE" id="PS52029">
    <property type="entry name" value="LD_TPASE"/>
    <property type="match status" value="1"/>
</dbReference>
<evidence type="ECO:0000256" key="10">
    <source>
        <dbReference type="SAM" id="Phobius"/>
    </source>
</evidence>
<name>A0ABR8AC87_9CYAN</name>
<dbReference type="SUPFAM" id="SSF141523">
    <property type="entry name" value="L,D-transpeptidase catalytic domain-like"/>
    <property type="match status" value="1"/>
</dbReference>
<dbReference type="RefSeq" id="WP_190544800.1">
    <property type="nucleotide sequence ID" value="NZ_CAWPNO010000061.1"/>
</dbReference>
<dbReference type="PANTHER" id="PTHR30582:SF24">
    <property type="entry name" value="L,D-TRANSPEPTIDASE ERFK_SRFK-RELATED"/>
    <property type="match status" value="1"/>
</dbReference>
<reference evidence="12 13" key="1">
    <citation type="journal article" date="2020" name="ISME J.">
        <title>Comparative genomics reveals insights into cyanobacterial evolution and habitat adaptation.</title>
        <authorList>
            <person name="Chen M.Y."/>
            <person name="Teng W.K."/>
            <person name="Zhao L."/>
            <person name="Hu C.X."/>
            <person name="Zhou Y.K."/>
            <person name="Han B.P."/>
            <person name="Song L.R."/>
            <person name="Shu W.S."/>
        </authorList>
    </citation>
    <scope>NUCLEOTIDE SEQUENCE [LARGE SCALE GENOMIC DNA]</scope>
    <source>
        <strain evidence="12 13">FACHB-288</strain>
    </source>
</reference>
<feature type="domain" description="L,D-TPase catalytic" evidence="11">
    <location>
        <begin position="69"/>
        <end position="194"/>
    </location>
</feature>
<dbReference type="CDD" id="cd16913">
    <property type="entry name" value="YkuD_like"/>
    <property type="match status" value="1"/>
</dbReference>
<dbReference type="Proteomes" id="UP000658514">
    <property type="component" value="Unassembled WGS sequence"/>
</dbReference>
<keyword evidence="10" id="KW-1133">Transmembrane helix</keyword>
<evidence type="ECO:0000256" key="1">
    <source>
        <dbReference type="ARBA" id="ARBA00004752"/>
    </source>
</evidence>
<evidence type="ECO:0000313" key="13">
    <source>
        <dbReference type="Proteomes" id="UP000658514"/>
    </source>
</evidence>
<evidence type="ECO:0000256" key="7">
    <source>
        <dbReference type="ARBA" id="ARBA00022984"/>
    </source>
</evidence>
<keyword evidence="10" id="KW-0812">Transmembrane</keyword>
<accession>A0ABR8AC87</accession>
<dbReference type="EMBL" id="JACJQH010000029">
    <property type="protein sequence ID" value="MBD2197508.1"/>
    <property type="molecule type" value="Genomic_DNA"/>
</dbReference>
<dbReference type="Gene3D" id="2.40.440.10">
    <property type="entry name" value="L,D-transpeptidase catalytic domain-like"/>
    <property type="match status" value="1"/>
</dbReference>
<keyword evidence="8 9" id="KW-0961">Cell wall biogenesis/degradation</keyword>
<keyword evidence="6 9" id="KW-0133">Cell shape</keyword>
<comment type="caution">
    <text evidence="12">The sequence shown here is derived from an EMBL/GenBank/DDBJ whole genome shotgun (WGS) entry which is preliminary data.</text>
</comment>
<evidence type="ECO:0000313" key="12">
    <source>
        <dbReference type="EMBL" id="MBD2197508.1"/>
    </source>
</evidence>
<evidence type="ECO:0000256" key="2">
    <source>
        <dbReference type="ARBA" id="ARBA00005992"/>
    </source>
</evidence>
<organism evidence="12 13">
    <name type="scientific">Calothrix parietina FACHB-288</name>
    <dbReference type="NCBI Taxonomy" id="2692896"/>
    <lineage>
        <taxon>Bacteria</taxon>
        <taxon>Bacillati</taxon>
        <taxon>Cyanobacteriota</taxon>
        <taxon>Cyanophyceae</taxon>
        <taxon>Nostocales</taxon>
        <taxon>Calotrichaceae</taxon>
        <taxon>Calothrix</taxon>
    </lineage>
</organism>
<keyword evidence="4" id="KW-0808">Transferase</keyword>
<feature type="active site" description="Proton donor/acceptor" evidence="9">
    <location>
        <position position="154"/>
    </location>
</feature>
<dbReference type="PANTHER" id="PTHR30582">
    <property type="entry name" value="L,D-TRANSPEPTIDASE"/>
    <property type="match status" value="1"/>
</dbReference>
<sequence length="195" mass="21726">MENKIIEKNLNISISLGIAVSAITMFFWLQSEPTAKVELKQGVISQKTTEKPAIPIIKPTIPATAPKNIHLVLKLRMRQLYVYSGDNLQASYPVAIGKPGLETPVGKFKVIEMLKNPDWTHPQTGKLVLPGPNNPLGERWIAFWNSGREYIGFHGTPDRASVGKAVSHGCVRMYNEHVRELYELVKMGTPVVVEN</sequence>
<comment type="pathway">
    <text evidence="1 9">Cell wall biogenesis; peptidoglycan biosynthesis.</text>
</comment>
<evidence type="ECO:0000256" key="3">
    <source>
        <dbReference type="ARBA" id="ARBA00022676"/>
    </source>
</evidence>
<evidence type="ECO:0000256" key="6">
    <source>
        <dbReference type="ARBA" id="ARBA00022960"/>
    </source>
</evidence>
<keyword evidence="10" id="KW-0472">Membrane</keyword>
<keyword evidence="13" id="KW-1185">Reference proteome</keyword>
<comment type="similarity">
    <text evidence="2">Belongs to the YkuD family.</text>
</comment>
<evidence type="ECO:0000256" key="9">
    <source>
        <dbReference type="PROSITE-ProRule" id="PRU01373"/>
    </source>
</evidence>
<evidence type="ECO:0000259" key="11">
    <source>
        <dbReference type="PROSITE" id="PS52029"/>
    </source>
</evidence>
<dbReference type="Pfam" id="PF03734">
    <property type="entry name" value="YkuD"/>
    <property type="match status" value="1"/>
</dbReference>
<dbReference type="InterPro" id="IPR005490">
    <property type="entry name" value="LD_TPept_cat_dom"/>
</dbReference>
<protein>
    <submittedName>
        <fullName evidence="12">L,D-transpeptidase</fullName>
    </submittedName>
</protein>
<dbReference type="InterPro" id="IPR050979">
    <property type="entry name" value="LD-transpeptidase"/>
</dbReference>
<feature type="transmembrane region" description="Helical" evidence="10">
    <location>
        <begin position="12"/>
        <end position="29"/>
    </location>
</feature>
<keyword evidence="7 9" id="KW-0573">Peptidoglycan synthesis</keyword>
<evidence type="ECO:0000256" key="4">
    <source>
        <dbReference type="ARBA" id="ARBA00022679"/>
    </source>
</evidence>
<evidence type="ECO:0000256" key="8">
    <source>
        <dbReference type="ARBA" id="ARBA00023316"/>
    </source>
</evidence>
<evidence type="ECO:0000256" key="5">
    <source>
        <dbReference type="ARBA" id="ARBA00022801"/>
    </source>
</evidence>
<keyword evidence="5" id="KW-0378">Hydrolase</keyword>
<keyword evidence="3" id="KW-0328">Glycosyltransferase</keyword>
<dbReference type="InterPro" id="IPR038063">
    <property type="entry name" value="Transpep_catalytic_dom"/>
</dbReference>
<gene>
    <name evidence="12" type="ORF">H6G24_18705</name>
</gene>